<feature type="domain" description="UspA" evidence="2">
    <location>
        <begin position="130"/>
        <end position="266"/>
    </location>
</feature>
<evidence type="ECO:0000313" key="3">
    <source>
        <dbReference type="EMBL" id="VUZ85805.1"/>
    </source>
</evidence>
<evidence type="ECO:0000259" key="2">
    <source>
        <dbReference type="Pfam" id="PF00582"/>
    </source>
</evidence>
<evidence type="ECO:0000256" key="1">
    <source>
        <dbReference type="ARBA" id="ARBA00008791"/>
    </source>
</evidence>
<dbReference type="Pfam" id="PF00582">
    <property type="entry name" value="Usp"/>
    <property type="match status" value="2"/>
</dbReference>
<dbReference type="PANTHER" id="PTHR46268:SF6">
    <property type="entry name" value="UNIVERSAL STRESS PROTEIN UP12"/>
    <property type="match status" value="1"/>
</dbReference>
<dbReference type="EMBL" id="CABIKM010000034">
    <property type="protein sequence ID" value="VUZ85805.1"/>
    <property type="molecule type" value="Genomic_DNA"/>
</dbReference>
<dbReference type="AlphaFoldDB" id="A0A564ZKF6"/>
<dbReference type="PRINTS" id="PR01438">
    <property type="entry name" value="UNVRSLSTRESS"/>
</dbReference>
<name>A0A564ZKF6_9BACT</name>
<reference evidence="3 4" key="1">
    <citation type="submission" date="2019-07" db="EMBL/GenBank/DDBJ databases">
        <authorList>
            <person name="Cremers G."/>
        </authorList>
    </citation>
    <scope>NUCLEOTIDE SEQUENCE [LARGE SCALE GENOMIC DNA]</scope>
</reference>
<dbReference type="Gene3D" id="3.40.50.12370">
    <property type="match status" value="1"/>
</dbReference>
<protein>
    <submittedName>
        <fullName evidence="3">Universal stress protein family protein</fullName>
    </submittedName>
</protein>
<sequence length="270" mass="29704">MQKILMSVDGSFAAEAGARYALALAKACDAELDLLFVAADQSAGPMRRAEESLLRLLRQAHALGLKARSITEIGDPVRVMRDCVSREAITLAMASVTGPETARRLLREIPCAMLLVRVVHPGRMASPHEILVPVYGGEFEGGSLESAADLLASLGAYWHARVVLLQLRQPLTRLFERRRFGEETPEQAERKLIPIVTALSRRGMATGTRVSRGRRHGPGITAEAAARRHDLIFVGTKGPKRFLQWLRTETVDHLVRKSPCDLMLFRPAAA</sequence>
<dbReference type="InterPro" id="IPR014729">
    <property type="entry name" value="Rossmann-like_a/b/a_fold"/>
</dbReference>
<comment type="similarity">
    <text evidence="1">Belongs to the universal stress protein A family.</text>
</comment>
<dbReference type="InterPro" id="IPR006016">
    <property type="entry name" value="UspA"/>
</dbReference>
<dbReference type="PANTHER" id="PTHR46268">
    <property type="entry name" value="STRESS RESPONSE PROTEIN NHAX"/>
    <property type="match status" value="1"/>
</dbReference>
<dbReference type="CDD" id="cd00293">
    <property type="entry name" value="USP-like"/>
    <property type="match status" value="2"/>
</dbReference>
<dbReference type="Gene3D" id="3.40.50.620">
    <property type="entry name" value="HUPs"/>
    <property type="match status" value="1"/>
</dbReference>
<accession>A0A564ZKF6</accession>
<feature type="domain" description="UspA" evidence="2">
    <location>
        <begin position="1"/>
        <end position="79"/>
    </location>
</feature>
<keyword evidence="4" id="KW-1185">Reference proteome</keyword>
<gene>
    <name evidence="3" type="ORF">MELA_02190</name>
</gene>
<dbReference type="InterPro" id="IPR006015">
    <property type="entry name" value="Universal_stress_UspA"/>
</dbReference>
<dbReference type="Proteomes" id="UP000334340">
    <property type="component" value="Unassembled WGS sequence"/>
</dbReference>
<organism evidence="3 4">
    <name type="scientific">Candidatus Methylomirabilis lanthanidiphila</name>
    <dbReference type="NCBI Taxonomy" id="2211376"/>
    <lineage>
        <taxon>Bacteria</taxon>
        <taxon>Candidatus Methylomirabilota</taxon>
        <taxon>Candidatus Methylomirabilia</taxon>
        <taxon>Candidatus Methylomirabilales</taxon>
        <taxon>Candidatus Methylomirabilaceae</taxon>
        <taxon>Candidatus Methylomirabilis</taxon>
    </lineage>
</organism>
<proteinExistence type="inferred from homology"/>
<evidence type="ECO:0000313" key="4">
    <source>
        <dbReference type="Proteomes" id="UP000334340"/>
    </source>
</evidence>
<dbReference type="SUPFAM" id="SSF52402">
    <property type="entry name" value="Adenine nucleotide alpha hydrolases-like"/>
    <property type="match status" value="2"/>
</dbReference>